<keyword evidence="1" id="KW-1133">Transmembrane helix</keyword>
<evidence type="ECO:0000313" key="2">
    <source>
        <dbReference type="EMBL" id="UJO14314.1"/>
    </source>
</evidence>
<dbReference type="EMBL" id="CP090164">
    <property type="protein sequence ID" value="UJO14314.1"/>
    <property type="molecule type" value="Genomic_DNA"/>
</dbReference>
<gene>
    <name evidence="2" type="ORF">CLAFUR5_03738</name>
</gene>
<dbReference type="PANTHER" id="PTHR12224:SF0">
    <property type="entry name" value="BETA-1,4-MANNOSYL-GLYCOPROTEIN 4-BETA-N-ACETYLGLUCOSAMINYLTRANSFERASE"/>
    <property type="match status" value="1"/>
</dbReference>
<dbReference type="AlphaFoldDB" id="A0A9Q8LBF7"/>
<keyword evidence="3" id="KW-1185">Reference proteome</keyword>
<sequence length="385" mass="44760">MVAIIRWARQHKRSIFVAITLTLILTAFIIHRHDTSRDHYLTADIAHHAPLAATAGQVLLSPGEAKSMCRANDFPTYKKQNRKVYEILLINTELDWLEVGLHELGPYVDYFVVVEADTTFTGIAKPLHFKEDSHLFKDFQHKIIHRAVHDPIVSSRIWDHEDWFRESSLHEVFPSLEGTEAEANDGDALLVSDMDEIVRPGVLLLRYCDFPSRLILRTDFFYYSYQWRHRGPQWSHPDATVYRGRNTLDPNALRQGLLGPGWTPIAALRRWWDRATIWNAGWHCSSCFATVAEMRFKMNSFSHQPWNTPYCRELPVLTDRVRHGKDLFGREGENYDRAEGNRDVPAYALEQHEKEGRFKYMMTRDGEDAGFEDWKDAPHSDPKRG</sequence>
<evidence type="ECO:0008006" key="4">
    <source>
        <dbReference type="Google" id="ProtNLM"/>
    </source>
</evidence>
<dbReference type="Proteomes" id="UP000756132">
    <property type="component" value="Chromosome 2"/>
</dbReference>
<dbReference type="GO" id="GO:0006044">
    <property type="term" value="P:N-acetylglucosamine metabolic process"/>
    <property type="evidence" value="ECO:0007669"/>
    <property type="project" value="TreeGrafter"/>
</dbReference>
<reference evidence="2" key="1">
    <citation type="submission" date="2021-12" db="EMBL/GenBank/DDBJ databases">
        <authorList>
            <person name="Zaccaron A."/>
            <person name="Stergiopoulos I."/>
        </authorList>
    </citation>
    <scope>NUCLEOTIDE SEQUENCE</scope>
    <source>
        <strain evidence="2">Race5_Kim</strain>
    </source>
</reference>
<dbReference type="OrthoDB" id="6474464at2759"/>
<dbReference type="KEGG" id="ffu:CLAFUR5_03738"/>
<dbReference type="InterPro" id="IPR006813">
    <property type="entry name" value="Glyco_trans_17"/>
</dbReference>
<dbReference type="GO" id="GO:0003830">
    <property type="term" value="F:beta-1,4-mannosylglycoprotein 4-beta-N-acetylglucosaminyltransferase activity"/>
    <property type="evidence" value="ECO:0007669"/>
    <property type="project" value="InterPro"/>
</dbReference>
<feature type="transmembrane region" description="Helical" evidence="1">
    <location>
        <begin position="14"/>
        <end position="31"/>
    </location>
</feature>
<proteinExistence type="predicted"/>
<reference evidence="2" key="2">
    <citation type="journal article" date="2022" name="Microb. Genom.">
        <title>A chromosome-scale genome assembly of the tomato pathogen Cladosporium fulvum reveals a compartmentalized genome architecture and the presence of a dispensable chromosome.</title>
        <authorList>
            <person name="Zaccaron A.Z."/>
            <person name="Chen L.H."/>
            <person name="Samaras A."/>
            <person name="Stergiopoulos I."/>
        </authorList>
    </citation>
    <scope>NUCLEOTIDE SEQUENCE</scope>
    <source>
        <strain evidence="2">Race5_Kim</strain>
    </source>
</reference>
<dbReference type="PANTHER" id="PTHR12224">
    <property type="entry name" value="BETA-1,4-MANNOSYL-GLYCOPROTEIN BETA-1,4-N-ACETYLGLUCOSAMINYL-TRANSFERASE"/>
    <property type="match status" value="1"/>
</dbReference>
<accession>A0A9Q8LBF7</accession>
<organism evidence="2 3">
    <name type="scientific">Passalora fulva</name>
    <name type="common">Tomato leaf mold</name>
    <name type="synonym">Cladosporium fulvum</name>
    <dbReference type="NCBI Taxonomy" id="5499"/>
    <lineage>
        <taxon>Eukaryota</taxon>
        <taxon>Fungi</taxon>
        <taxon>Dikarya</taxon>
        <taxon>Ascomycota</taxon>
        <taxon>Pezizomycotina</taxon>
        <taxon>Dothideomycetes</taxon>
        <taxon>Dothideomycetidae</taxon>
        <taxon>Mycosphaerellales</taxon>
        <taxon>Mycosphaerellaceae</taxon>
        <taxon>Fulvia</taxon>
    </lineage>
</organism>
<dbReference type="RefSeq" id="XP_047758680.1">
    <property type="nucleotide sequence ID" value="XM_047902886.1"/>
</dbReference>
<name>A0A9Q8LBF7_PASFU</name>
<evidence type="ECO:0000313" key="3">
    <source>
        <dbReference type="Proteomes" id="UP000756132"/>
    </source>
</evidence>
<keyword evidence="1" id="KW-0472">Membrane</keyword>
<dbReference type="GO" id="GO:0016020">
    <property type="term" value="C:membrane"/>
    <property type="evidence" value="ECO:0007669"/>
    <property type="project" value="InterPro"/>
</dbReference>
<evidence type="ECO:0000256" key="1">
    <source>
        <dbReference type="SAM" id="Phobius"/>
    </source>
</evidence>
<protein>
    <recommendedName>
        <fullName evidence="4">Glycosyltransferase family 17 protein</fullName>
    </recommendedName>
</protein>
<dbReference type="GeneID" id="71983616"/>
<keyword evidence="1" id="KW-0812">Transmembrane</keyword>
<dbReference type="Pfam" id="PF04724">
    <property type="entry name" value="Glyco_transf_17"/>
    <property type="match status" value="2"/>
</dbReference>